<dbReference type="OrthoDB" id="435038at2759"/>
<dbReference type="GeneID" id="6016947"/>
<dbReference type="GO" id="GO:0050661">
    <property type="term" value="F:NADP binding"/>
    <property type="evidence" value="ECO:0007669"/>
    <property type="project" value="InterPro"/>
</dbReference>
<evidence type="ECO:0000256" key="1">
    <source>
        <dbReference type="ARBA" id="ARBA00007598"/>
    </source>
</evidence>
<dbReference type="KEGG" id="cci:CC1G_13723"/>
<evidence type="ECO:0000313" key="6">
    <source>
        <dbReference type="Proteomes" id="UP000001861"/>
    </source>
</evidence>
<comment type="similarity">
    <text evidence="1">Belongs to the HIBADH-related family. NP60 subfamily.</text>
</comment>
<feature type="domain" description="3-hydroxyisobutyrate dehydrogenase-like NAD-binding" evidence="4">
    <location>
        <begin position="212"/>
        <end position="317"/>
    </location>
</feature>
<dbReference type="SUPFAM" id="SSF48179">
    <property type="entry name" value="6-phosphogluconate dehydrogenase C-terminal domain-like"/>
    <property type="match status" value="1"/>
</dbReference>
<gene>
    <name evidence="5" type="ORF">CC1G_13723</name>
</gene>
<dbReference type="STRING" id="240176.D6RK64"/>
<dbReference type="InterPro" id="IPR008927">
    <property type="entry name" value="6-PGluconate_DH-like_C_sf"/>
</dbReference>
<dbReference type="SUPFAM" id="SSF51735">
    <property type="entry name" value="NAD(P)-binding Rossmann-fold domains"/>
    <property type="match status" value="1"/>
</dbReference>
<dbReference type="eggNOG" id="KOG0409">
    <property type="taxonomic scope" value="Eukaryota"/>
</dbReference>
<dbReference type="Proteomes" id="UP000001861">
    <property type="component" value="Unassembled WGS sequence"/>
</dbReference>
<dbReference type="InterPro" id="IPR013328">
    <property type="entry name" value="6PGD_dom2"/>
</dbReference>
<name>D6RK64_COPC7</name>
<keyword evidence="6" id="KW-1185">Reference proteome</keyword>
<feature type="region of interest" description="Disordered" evidence="2">
    <location>
        <begin position="345"/>
        <end position="367"/>
    </location>
</feature>
<feature type="domain" description="6-phosphogluconate dehydrogenase NADP-binding" evidence="3">
    <location>
        <begin position="30"/>
        <end position="200"/>
    </location>
</feature>
<dbReference type="Pfam" id="PF03446">
    <property type="entry name" value="NAD_binding_2"/>
    <property type="match status" value="1"/>
</dbReference>
<dbReference type="InParanoid" id="D6RK64"/>
<dbReference type="AlphaFoldDB" id="D6RK64"/>
<protein>
    <recommendedName>
        <fullName evidence="7">NAD(P)-binding protein</fullName>
    </recommendedName>
</protein>
<dbReference type="InterPro" id="IPR029154">
    <property type="entry name" value="HIBADH-like_NADP-bd"/>
</dbReference>
<accession>D6RK64</accession>
<evidence type="ECO:0000256" key="2">
    <source>
        <dbReference type="SAM" id="MobiDB-lite"/>
    </source>
</evidence>
<organism evidence="5 6">
    <name type="scientific">Coprinopsis cinerea (strain Okayama-7 / 130 / ATCC MYA-4618 / FGSC 9003)</name>
    <name type="common">Inky cap fungus</name>
    <name type="synonym">Hormographiella aspergillata</name>
    <dbReference type="NCBI Taxonomy" id="240176"/>
    <lineage>
        <taxon>Eukaryota</taxon>
        <taxon>Fungi</taxon>
        <taxon>Dikarya</taxon>
        <taxon>Basidiomycota</taxon>
        <taxon>Agaricomycotina</taxon>
        <taxon>Agaricomycetes</taxon>
        <taxon>Agaricomycetidae</taxon>
        <taxon>Agaricales</taxon>
        <taxon>Agaricineae</taxon>
        <taxon>Psathyrellaceae</taxon>
        <taxon>Coprinopsis</taxon>
    </lineage>
</organism>
<dbReference type="GO" id="GO:0051287">
    <property type="term" value="F:NAD binding"/>
    <property type="evidence" value="ECO:0007669"/>
    <property type="project" value="InterPro"/>
</dbReference>
<dbReference type="InterPro" id="IPR036291">
    <property type="entry name" value="NAD(P)-bd_dom_sf"/>
</dbReference>
<dbReference type="HOGENOM" id="CLU_035117_5_2_1"/>
<comment type="caution">
    <text evidence="5">The sequence shown here is derived from an EMBL/GenBank/DDBJ whole genome shotgun (WGS) entry which is preliminary data.</text>
</comment>
<dbReference type="PANTHER" id="PTHR43580:SF8">
    <property type="entry name" value="6-PHOSPHOGLUCONATE DEHYDROGENASE NADP-BINDING DOMAIN-CONTAINING PROTEIN-RELATED"/>
    <property type="match status" value="1"/>
</dbReference>
<dbReference type="InterPro" id="IPR006115">
    <property type="entry name" value="6PGDH_NADP-bd"/>
</dbReference>
<proteinExistence type="inferred from homology"/>
<evidence type="ECO:0008006" key="7">
    <source>
        <dbReference type="Google" id="ProtNLM"/>
    </source>
</evidence>
<dbReference type="PANTHER" id="PTHR43580">
    <property type="entry name" value="OXIDOREDUCTASE GLYR1-RELATED"/>
    <property type="match status" value="1"/>
</dbReference>
<dbReference type="InterPro" id="IPR051265">
    <property type="entry name" value="HIBADH-related_NP60_sf"/>
</dbReference>
<dbReference type="OMA" id="ERDHRPG"/>
<evidence type="ECO:0000259" key="3">
    <source>
        <dbReference type="Pfam" id="PF03446"/>
    </source>
</evidence>
<evidence type="ECO:0000259" key="4">
    <source>
        <dbReference type="Pfam" id="PF14833"/>
    </source>
</evidence>
<dbReference type="Pfam" id="PF14833">
    <property type="entry name" value="NAD_binding_11"/>
    <property type="match status" value="1"/>
</dbReference>
<dbReference type="RefSeq" id="XP_002912191.1">
    <property type="nucleotide sequence ID" value="XM_002912145.1"/>
</dbReference>
<dbReference type="Gene3D" id="1.10.1040.10">
    <property type="entry name" value="N-(1-d-carboxylethyl)-l-norvaline Dehydrogenase, domain 2"/>
    <property type="match status" value="1"/>
</dbReference>
<evidence type="ECO:0000313" key="5">
    <source>
        <dbReference type="EMBL" id="EFI28697.1"/>
    </source>
</evidence>
<dbReference type="EMBL" id="AACS02000001">
    <property type="protein sequence ID" value="EFI28697.1"/>
    <property type="molecule type" value="Genomic_DNA"/>
</dbReference>
<dbReference type="Gene3D" id="3.40.50.720">
    <property type="entry name" value="NAD(P)-binding Rossmann-like Domain"/>
    <property type="match status" value="1"/>
</dbReference>
<dbReference type="VEuPathDB" id="FungiDB:CC1G_13723"/>
<sequence length="367" mass="39432">MANVLSPPSLSHSGSLPFSRAPTPSIAQLQVGFVGLGNIGYAMAKNLAVHGPENIRGLPPVMVWNRTASKAQSLVDQVGQNKAAVASSVEQIALECDVIIVNLANDDVVRVIYRQFCETLKQNPPAKHKIFVETSTIYPSLAGELDVMLSAFPHTHLITCPVLGTPGVAEKSQLLLIMSGEYRSKKAVAHILVPSVGRKVVDLGGDLEKALTYKLMANSMILGSIEVIAEALTFAEKSGIGSDRVFDLVKDYFPAPSMINYTQRMMTENFDGSNGFAIDGGIKDATHIRRLSAKHNCPMPTIDVAHQHLVTARALHLRQKKEGKDTFEVLDWSGIIAGARTAAGLSGLDRSDDPTPLPEAMEPSSST</sequence>
<reference evidence="5 6" key="1">
    <citation type="journal article" date="2010" name="Proc. Natl. Acad. Sci. U.S.A.">
        <title>Insights into evolution of multicellular fungi from the assembled chromosomes of the mushroom Coprinopsis cinerea (Coprinus cinereus).</title>
        <authorList>
            <person name="Stajich J.E."/>
            <person name="Wilke S.K."/>
            <person name="Ahren D."/>
            <person name="Au C.H."/>
            <person name="Birren B.W."/>
            <person name="Borodovsky M."/>
            <person name="Burns C."/>
            <person name="Canback B."/>
            <person name="Casselton L.A."/>
            <person name="Cheng C.K."/>
            <person name="Deng J."/>
            <person name="Dietrich F.S."/>
            <person name="Fargo D.C."/>
            <person name="Farman M.L."/>
            <person name="Gathman A.C."/>
            <person name="Goldberg J."/>
            <person name="Guigo R."/>
            <person name="Hoegger P.J."/>
            <person name="Hooker J.B."/>
            <person name="Huggins A."/>
            <person name="James T.Y."/>
            <person name="Kamada T."/>
            <person name="Kilaru S."/>
            <person name="Kodira C."/>
            <person name="Kues U."/>
            <person name="Kupfer D."/>
            <person name="Kwan H.S."/>
            <person name="Lomsadze A."/>
            <person name="Li W."/>
            <person name="Lilly W.W."/>
            <person name="Ma L.J."/>
            <person name="Mackey A.J."/>
            <person name="Manning G."/>
            <person name="Martin F."/>
            <person name="Muraguchi H."/>
            <person name="Natvig D.O."/>
            <person name="Palmerini H."/>
            <person name="Ramesh M.A."/>
            <person name="Rehmeyer C.J."/>
            <person name="Roe B.A."/>
            <person name="Shenoy N."/>
            <person name="Stanke M."/>
            <person name="Ter-Hovhannisyan V."/>
            <person name="Tunlid A."/>
            <person name="Velagapudi R."/>
            <person name="Vision T.J."/>
            <person name="Zeng Q."/>
            <person name="Zolan M.E."/>
            <person name="Pukkila P.J."/>
        </authorList>
    </citation>
    <scope>NUCLEOTIDE SEQUENCE [LARGE SCALE GENOMIC DNA]</scope>
    <source>
        <strain evidence="6">Okayama-7 / 130 / ATCC MYA-4618 / FGSC 9003</strain>
    </source>
</reference>